<evidence type="ECO:0000313" key="2">
    <source>
        <dbReference type="Proteomes" id="UP000006512"/>
    </source>
</evidence>
<gene>
    <name evidence="1" type="ORF">ABI_13090</name>
</gene>
<dbReference type="AlphaFoldDB" id="F4QI04"/>
<proteinExistence type="predicted"/>
<protein>
    <submittedName>
        <fullName evidence="1">Uncharacterized protein</fullName>
    </submittedName>
</protein>
<keyword evidence="2" id="KW-1185">Reference proteome</keyword>
<dbReference type="HOGENOM" id="CLU_3179639_0_0_5"/>
<dbReference type="EMBL" id="GL883077">
    <property type="protein sequence ID" value="EGF92871.1"/>
    <property type="molecule type" value="Genomic_DNA"/>
</dbReference>
<dbReference type="Proteomes" id="UP000006512">
    <property type="component" value="Unassembled WGS sequence"/>
</dbReference>
<sequence length="46" mass="4981">MALGKYDLNFFLAVPALSNETRLPSDILTDATAKSVEIPQSDRTIG</sequence>
<evidence type="ECO:0000313" key="1">
    <source>
        <dbReference type="EMBL" id="EGF92871.1"/>
    </source>
</evidence>
<name>F4QI04_9CAUL</name>
<reference evidence="2" key="1">
    <citation type="submission" date="2011-03" db="EMBL/GenBank/DDBJ databases">
        <title>Draft genome sequence of Brevundimonas diminuta.</title>
        <authorList>
            <person name="Brown P.J.B."/>
            <person name="Buechlein A."/>
            <person name="Hemmerich C."/>
            <person name="Brun Y.V."/>
        </authorList>
    </citation>
    <scope>NUCLEOTIDE SEQUENCE [LARGE SCALE GENOMIC DNA]</scope>
    <source>
        <strain evidence="2">C19</strain>
    </source>
</reference>
<organism evidence="1 2">
    <name type="scientific">Asticcacaulis biprosthecium C19</name>
    <dbReference type="NCBI Taxonomy" id="715226"/>
    <lineage>
        <taxon>Bacteria</taxon>
        <taxon>Pseudomonadati</taxon>
        <taxon>Pseudomonadota</taxon>
        <taxon>Alphaproteobacteria</taxon>
        <taxon>Caulobacterales</taxon>
        <taxon>Caulobacteraceae</taxon>
        <taxon>Asticcacaulis</taxon>
    </lineage>
</organism>
<accession>F4QI04</accession>